<dbReference type="EMBL" id="JABCJF010000005">
    <property type="protein sequence ID" value="NMR34804.1"/>
    <property type="molecule type" value="Genomic_DNA"/>
</dbReference>
<name>A0A848N5N1_9FLAO</name>
<dbReference type="RefSeq" id="WP_169321561.1">
    <property type="nucleotide sequence ID" value="NZ_JABCJF010000005.1"/>
</dbReference>
<protein>
    <submittedName>
        <fullName evidence="1">DUF1573 domain-containing protein</fullName>
    </submittedName>
</protein>
<evidence type="ECO:0000313" key="1">
    <source>
        <dbReference type="EMBL" id="NMR34804.1"/>
    </source>
</evidence>
<reference evidence="1 2" key="1">
    <citation type="submission" date="2020-04" db="EMBL/GenBank/DDBJ databases">
        <title>Genome analysis and antimicrobial resistance characteristics of Chryseobacterium aquaticum isolated from farmed salmonids.</title>
        <authorList>
            <person name="Saticioglu I.B."/>
            <person name="Duman M."/>
            <person name="Altun S."/>
        </authorList>
    </citation>
    <scope>NUCLEOTIDE SEQUENCE [LARGE SCALE GENOMIC DNA]</scope>
    <source>
        <strain evidence="1 2">C-174</strain>
    </source>
</reference>
<dbReference type="Proteomes" id="UP000548067">
    <property type="component" value="Unassembled WGS sequence"/>
</dbReference>
<sequence length="127" mass="14551">MIIVILCLLTYKTSEEVNFNGDKSNLTHDFGILDKSKKSLYKYTFRYINAKYDTIKVYGVKDGCDCTESKVKTGLYFKNDTISVNIKYDPTKYNDKGATVKQFFLITNKSLSKFDTILPLTLKGNIK</sequence>
<proteinExistence type="predicted"/>
<comment type="caution">
    <text evidence="1">The sequence shown here is derived from an EMBL/GenBank/DDBJ whole genome shotgun (WGS) entry which is preliminary data.</text>
</comment>
<organism evidence="1 2">
    <name type="scientific">Chryseobacterium aquaticum</name>
    <dbReference type="NCBI Taxonomy" id="452084"/>
    <lineage>
        <taxon>Bacteria</taxon>
        <taxon>Pseudomonadati</taxon>
        <taxon>Bacteroidota</taxon>
        <taxon>Flavobacteriia</taxon>
        <taxon>Flavobacteriales</taxon>
        <taxon>Weeksellaceae</taxon>
        <taxon>Chryseobacterium group</taxon>
        <taxon>Chryseobacterium</taxon>
    </lineage>
</organism>
<gene>
    <name evidence="1" type="ORF">HIO71_11440</name>
</gene>
<dbReference type="InterPro" id="IPR011467">
    <property type="entry name" value="DUF1573"/>
</dbReference>
<accession>A0A848N5N1</accession>
<evidence type="ECO:0000313" key="2">
    <source>
        <dbReference type="Proteomes" id="UP000548067"/>
    </source>
</evidence>
<dbReference type="AlphaFoldDB" id="A0A848N5N1"/>
<dbReference type="Pfam" id="PF07610">
    <property type="entry name" value="DUF1573"/>
    <property type="match status" value="1"/>
</dbReference>